<dbReference type="AlphaFoldDB" id="A0A1G8GBR7"/>
<name>A0A1G8GBR7_9PROT</name>
<gene>
    <name evidence="1" type="ORF">SAMN05421742_1235</name>
</gene>
<accession>A0A1G8GBR7</accession>
<evidence type="ECO:0000313" key="2">
    <source>
        <dbReference type="Proteomes" id="UP000217076"/>
    </source>
</evidence>
<proteinExistence type="predicted"/>
<evidence type="ECO:0008006" key="3">
    <source>
        <dbReference type="Google" id="ProtNLM"/>
    </source>
</evidence>
<reference evidence="2" key="1">
    <citation type="submission" date="2016-10" db="EMBL/GenBank/DDBJ databases">
        <authorList>
            <person name="Varghese N."/>
            <person name="Submissions S."/>
        </authorList>
    </citation>
    <scope>NUCLEOTIDE SEQUENCE [LARGE SCALE GENOMIC DNA]</scope>
    <source>
        <strain evidence="2">930I</strain>
    </source>
</reference>
<keyword evidence="2" id="KW-1185">Reference proteome</keyword>
<dbReference type="RefSeq" id="WP_092622046.1">
    <property type="nucleotide sequence ID" value="NZ_FNCV01000023.1"/>
</dbReference>
<organism evidence="1 2">
    <name type="scientific">Roseospirillum parvum</name>
    <dbReference type="NCBI Taxonomy" id="83401"/>
    <lineage>
        <taxon>Bacteria</taxon>
        <taxon>Pseudomonadati</taxon>
        <taxon>Pseudomonadota</taxon>
        <taxon>Alphaproteobacteria</taxon>
        <taxon>Rhodospirillales</taxon>
        <taxon>Rhodospirillaceae</taxon>
        <taxon>Roseospirillum</taxon>
    </lineage>
</organism>
<sequence length="137" mass="14000">MAALTADRNTPEKLDGRLRELPVAADTVIHAGALTCLDAAGNAVPGSTATTLTAVGRAEARADNAGGSAGDVTVKVKRGVFRFANSSGGDEVDRTHIGNPCYAVDDQTVAATDGTNTRSIAGLVYDVDDLGVWVEIS</sequence>
<evidence type="ECO:0000313" key="1">
    <source>
        <dbReference type="EMBL" id="SDH91825.1"/>
    </source>
</evidence>
<protein>
    <recommendedName>
        <fullName evidence="3">Bacteriophage lambda head decoration protein D</fullName>
    </recommendedName>
</protein>
<dbReference type="OrthoDB" id="2059848at2"/>
<dbReference type="Proteomes" id="UP000217076">
    <property type="component" value="Unassembled WGS sequence"/>
</dbReference>
<dbReference type="EMBL" id="FNCV01000023">
    <property type="protein sequence ID" value="SDH91825.1"/>
    <property type="molecule type" value="Genomic_DNA"/>
</dbReference>
<dbReference type="STRING" id="83401.SAMN05421742_1235"/>